<comment type="caution">
    <text evidence="1">The sequence shown here is derived from an EMBL/GenBank/DDBJ whole genome shotgun (WGS) entry which is preliminary data.</text>
</comment>
<gene>
    <name evidence="1" type="ORF">AYI69_g7118</name>
</gene>
<organism evidence="1 2">
    <name type="scientific">Smittium culicis</name>
    <dbReference type="NCBI Taxonomy" id="133412"/>
    <lineage>
        <taxon>Eukaryota</taxon>
        <taxon>Fungi</taxon>
        <taxon>Fungi incertae sedis</taxon>
        <taxon>Zoopagomycota</taxon>
        <taxon>Kickxellomycotina</taxon>
        <taxon>Harpellomycetes</taxon>
        <taxon>Harpellales</taxon>
        <taxon>Legeriomycetaceae</taxon>
        <taxon>Smittium</taxon>
    </lineage>
</organism>
<dbReference type="Proteomes" id="UP000187429">
    <property type="component" value="Unassembled WGS sequence"/>
</dbReference>
<name>A0A1R1XUA4_9FUNG</name>
<proteinExistence type="predicted"/>
<sequence>MNKSNIKTNDPEELVIIDIEDRVKQFQGVFKGIMDSGRSFNLFGSYAAVIWKDVVRFWDEKDVGIEYDSVHARIAIKCDV</sequence>
<reference evidence="2" key="1">
    <citation type="submission" date="2017-01" db="EMBL/GenBank/DDBJ databases">
        <authorList>
            <person name="Wang Y."/>
            <person name="White M."/>
            <person name="Kvist S."/>
            <person name="Moncalvo J.-M."/>
        </authorList>
    </citation>
    <scope>NUCLEOTIDE SEQUENCE [LARGE SCALE GENOMIC DNA]</scope>
    <source>
        <strain evidence="2">ID-206-W2</strain>
    </source>
</reference>
<dbReference type="AlphaFoldDB" id="A0A1R1XUA4"/>
<keyword evidence="2" id="KW-1185">Reference proteome</keyword>
<evidence type="ECO:0000313" key="1">
    <source>
        <dbReference type="EMBL" id="OMJ18220.1"/>
    </source>
</evidence>
<accession>A0A1R1XUA4</accession>
<evidence type="ECO:0000313" key="2">
    <source>
        <dbReference type="Proteomes" id="UP000187429"/>
    </source>
</evidence>
<protein>
    <submittedName>
        <fullName evidence="1">Uncharacterized protein</fullName>
    </submittedName>
</protein>
<dbReference type="EMBL" id="LSSM01003344">
    <property type="protein sequence ID" value="OMJ18220.1"/>
    <property type="molecule type" value="Genomic_DNA"/>
</dbReference>